<feature type="transmembrane region" description="Helical" evidence="13">
    <location>
        <begin position="57"/>
        <end position="79"/>
    </location>
</feature>
<comment type="subcellular location">
    <subcellularLocation>
        <location evidence="1">Membrane</location>
        <topology evidence="1">Multi-pass membrane protein</topology>
    </subcellularLocation>
</comment>
<dbReference type="PRINTS" id="PR00120">
    <property type="entry name" value="HATPASE"/>
</dbReference>
<feature type="domain" description="Cation-transporting P-type ATPase N-terminal" evidence="14">
    <location>
        <begin position="12"/>
        <end position="81"/>
    </location>
</feature>
<feature type="transmembrane region" description="Helical" evidence="13">
    <location>
        <begin position="235"/>
        <end position="252"/>
    </location>
</feature>
<dbReference type="InterPro" id="IPR018303">
    <property type="entry name" value="ATPase_P-typ_P_site"/>
</dbReference>
<dbReference type="PATRIC" id="fig|1543721.4.peg.2682"/>
<dbReference type="SUPFAM" id="SSF81665">
    <property type="entry name" value="Calcium ATPase, transmembrane domain M"/>
    <property type="match status" value="1"/>
</dbReference>
<dbReference type="GO" id="GO:0016020">
    <property type="term" value="C:membrane"/>
    <property type="evidence" value="ECO:0007669"/>
    <property type="project" value="UniProtKB-SubCell"/>
</dbReference>
<protein>
    <submittedName>
        <fullName evidence="15">Metal ABC transporter ATPase</fullName>
    </submittedName>
</protein>
<keyword evidence="8" id="KW-0460">Magnesium</keyword>
<dbReference type="Gene3D" id="1.20.1110.10">
    <property type="entry name" value="Calcium-transporting ATPase, transmembrane domain"/>
    <property type="match status" value="1"/>
</dbReference>
<feature type="transmembrane region" description="Helical" evidence="13">
    <location>
        <begin position="85"/>
        <end position="104"/>
    </location>
</feature>
<dbReference type="SFLD" id="SFLDG00002">
    <property type="entry name" value="C1.7:_P-type_atpase_like"/>
    <property type="match status" value="1"/>
</dbReference>
<proteinExistence type="inferred from homology"/>
<dbReference type="SUPFAM" id="SSF81660">
    <property type="entry name" value="Metal cation-transporting ATPase, ATP-binding domain N"/>
    <property type="match status" value="1"/>
</dbReference>
<dbReference type="SMART" id="SM00831">
    <property type="entry name" value="Cation_ATPase_N"/>
    <property type="match status" value="1"/>
</dbReference>
<dbReference type="InterPro" id="IPR006534">
    <property type="entry name" value="P-type_ATPase_IIIA"/>
</dbReference>
<dbReference type="PROSITE" id="PS00154">
    <property type="entry name" value="ATPASE_E1_E2"/>
    <property type="match status" value="1"/>
</dbReference>
<dbReference type="InterPro" id="IPR023299">
    <property type="entry name" value="ATPase_P-typ_cyto_dom_N"/>
</dbReference>
<dbReference type="SUPFAM" id="SSF81653">
    <property type="entry name" value="Calcium ATPase, transduction domain A"/>
    <property type="match status" value="1"/>
</dbReference>
<dbReference type="InterPro" id="IPR036412">
    <property type="entry name" value="HAD-like_sf"/>
</dbReference>
<dbReference type="AlphaFoldDB" id="A0A0F7JZN9"/>
<name>A0A0F7JZN9_9GAMM</name>
<comment type="similarity">
    <text evidence="2">Belongs to the cation transport ATPase (P-type) (TC 3.A.3) family. Type IIIA subfamily.</text>
</comment>
<evidence type="ECO:0000313" key="16">
    <source>
        <dbReference type="Proteomes" id="UP000034410"/>
    </source>
</evidence>
<evidence type="ECO:0000256" key="7">
    <source>
        <dbReference type="ARBA" id="ARBA00022840"/>
    </source>
</evidence>
<dbReference type="InterPro" id="IPR044492">
    <property type="entry name" value="P_typ_ATPase_HD_dom"/>
</dbReference>
<evidence type="ECO:0000256" key="10">
    <source>
        <dbReference type="ARBA" id="ARBA00022989"/>
    </source>
</evidence>
<evidence type="ECO:0000256" key="13">
    <source>
        <dbReference type="SAM" id="Phobius"/>
    </source>
</evidence>
<evidence type="ECO:0000313" key="15">
    <source>
        <dbReference type="EMBL" id="AKH21117.1"/>
    </source>
</evidence>
<dbReference type="FunFam" id="2.70.150.10:FF:000042">
    <property type="entry name" value="Plasma membrane ATPase"/>
    <property type="match status" value="1"/>
</dbReference>
<dbReference type="InterPro" id="IPR008250">
    <property type="entry name" value="ATPase_P-typ_transduc_dom_A_sf"/>
</dbReference>
<keyword evidence="11 13" id="KW-0472">Membrane</keyword>
<dbReference type="OrthoDB" id="9814270at2"/>
<dbReference type="GO" id="GO:0005524">
    <property type="term" value="F:ATP binding"/>
    <property type="evidence" value="ECO:0007669"/>
    <property type="project" value="UniProtKB-KW"/>
</dbReference>
<dbReference type="InterPro" id="IPR023298">
    <property type="entry name" value="ATPase_P-typ_TM_dom_sf"/>
</dbReference>
<organism evidence="15 16">
    <name type="scientific">Sedimenticola thiotaurini</name>
    <dbReference type="NCBI Taxonomy" id="1543721"/>
    <lineage>
        <taxon>Bacteria</taxon>
        <taxon>Pseudomonadati</taxon>
        <taxon>Pseudomonadota</taxon>
        <taxon>Gammaproteobacteria</taxon>
        <taxon>Chromatiales</taxon>
        <taxon>Sedimenticolaceae</taxon>
        <taxon>Sedimenticola</taxon>
    </lineage>
</organism>
<keyword evidence="4 13" id="KW-0812">Transmembrane</keyword>
<dbReference type="FunFam" id="3.40.1110.10:FF:000005">
    <property type="entry name" value="Plasma membrane ATPase"/>
    <property type="match status" value="1"/>
</dbReference>
<feature type="transmembrane region" description="Helical" evidence="13">
    <location>
        <begin position="715"/>
        <end position="734"/>
    </location>
</feature>
<evidence type="ECO:0000256" key="11">
    <source>
        <dbReference type="ARBA" id="ARBA00023136"/>
    </source>
</evidence>
<evidence type="ECO:0000256" key="9">
    <source>
        <dbReference type="ARBA" id="ARBA00022967"/>
    </source>
</evidence>
<feature type="transmembrane region" description="Helical" evidence="13">
    <location>
        <begin position="264"/>
        <end position="292"/>
    </location>
</feature>
<keyword evidence="6" id="KW-0547">Nucleotide-binding</keyword>
<feature type="region of interest" description="Disordered" evidence="12">
    <location>
        <begin position="1"/>
        <end position="26"/>
    </location>
</feature>
<dbReference type="InterPro" id="IPR001757">
    <property type="entry name" value="P_typ_ATPase"/>
</dbReference>
<dbReference type="PRINTS" id="PR00119">
    <property type="entry name" value="CATATPASE"/>
</dbReference>
<dbReference type="Pfam" id="PF00122">
    <property type="entry name" value="E1-E2_ATPase"/>
    <property type="match status" value="1"/>
</dbReference>
<evidence type="ECO:0000256" key="12">
    <source>
        <dbReference type="SAM" id="MobiDB-lite"/>
    </source>
</evidence>
<dbReference type="EMBL" id="CP011412">
    <property type="protein sequence ID" value="AKH21117.1"/>
    <property type="molecule type" value="Genomic_DNA"/>
</dbReference>
<evidence type="ECO:0000256" key="3">
    <source>
        <dbReference type="ARBA" id="ARBA00022553"/>
    </source>
</evidence>
<accession>A0A0F7JZN9</accession>
<keyword evidence="16" id="KW-1185">Reference proteome</keyword>
<dbReference type="GO" id="GO:0046872">
    <property type="term" value="F:metal ion binding"/>
    <property type="evidence" value="ECO:0007669"/>
    <property type="project" value="UniProtKB-KW"/>
</dbReference>
<dbReference type="NCBIfam" id="TIGR01494">
    <property type="entry name" value="ATPase_P-type"/>
    <property type="match status" value="2"/>
</dbReference>
<dbReference type="InterPro" id="IPR059000">
    <property type="entry name" value="ATPase_P-type_domA"/>
</dbReference>
<keyword evidence="9" id="KW-1278">Translocase</keyword>
<gene>
    <name evidence="15" type="ORF">AAY24_12975</name>
</gene>
<keyword evidence="5" id="KW-0479">Metal-binding</keyword>
<sequence length="832" mass="90176">MSQSTEPTKPSPEEQRDAGTVQTAPLTGLTTEQAAQRLTRYGPNAWSERHVSRLRQLLGYFWGPIPWMIEIAALLSAVVGHWADLTIILVLLGFNAGVGFWQEYQAGNAIAQLKKSLALTARVLRDGQWRGIPARELVPDDVVRIRLGDVVPADIELLQGDYLTIDQSALTGESLPVDKKAGDTAYSGTAVKQGEMVGRVTATGMQTYFGKTAGLVSSAKSASHFQKAVMAIGDYLIYLALALVVILILVGLERQWPLLELAQFALILTVASIPVAMPAVLSVTMAVGALALSRRKAIVSRLESIEEIAGMAILCSDKTGTLTQNRLTLGNPVCFAAADNDALILAAALASKAENGDPIDLAVIAGVRDPASLNAYHQSHFIPFDPISKRTQVTVQTDNGKPFKLSKGAPQVIMQRCQLDDVSRAAAEQRIEQLANKGFRTLGVARQDDREWQFLGLLPLFDPPRDDAAETIANARRHGVDIKMVTGDNLAIARETAGQLGLGDHILSADGLNLSPDGQLAPEVTATLSQADGFAQVFPEHKFALVKALQEQGHIVGMTGDGVNDAPALKQADVGIAVSGATDAARASADLVLTAPGLSVIVQAVEEARRIFQRMNAYAIYRITETIRIMIFMVLAILMYGFYPITAVMIILLALLNDLPIMTIAKDNTWLPPKPVRWEMTQVLSVASVLGIMGVASTFLLLIIARTWLQLEMDQIQTVIFLKLAIAGHLTLLVARTHRPFFAPPYPAPILLVAILCTQSIAVLIAAFGWFVTPIPWSMIGGIILYALAWMLINDLIKLAVYRVINRQASHQKRFLSALKQSFHQHPPAQSR</sequence>
<dbReference type="FunFam" id="3.40.50.1000:FF:000211">
    <property type="entry name" value="Plasma membrane ATPase"/>
    <property type="match status" value="1"/>
</dbReference>
<dbReference type="Gene3D" id="2.70.150.10">
    <property type="entry name" value="Calcium-transporting ATPase, cytoplasmic transduction domain A"/>
    <property type="match status" value="1"/>
</dbReference>
<evidence type="ECO:0000256" key="4">
    <source>
        <dbReference type="ARBA" id="ARBA00022692"/>
    </source>
</evidence>
<dbReference type="PANTHER" id="PTHR42861">
    <property type="entry name" value="CALCIUM-TRANSPORTING ATPASE"/>
    <property type="match status" value="1"/>
</dbReference>
<keyword evidence="10 13" id="KW-1133">Transmembrane helix</keyword>
<keyword evidence="7" id="KW-0067">ATP-binding</keyword>
<dbReference type="Pfam" id="PF00690">
    <property type="entry name" value="Cation_ATPase_N"/>
    <property type="match status" value="1"/>
</dbReference>
<reference evidence="15 16" key="1">
    <citation type="journal article" date="2015" name="Genome Announc.">
        <title>Complete Genome Sequence of Sedimenticola thiotaurini Strain SIP-G1, a Polyphosphate- and Polyhydroxyalkanoate-Accumulating Sulfur-Oxidizing Gammaproteobacterium Isolated from Salt Marsh Sediments.</title>
        <authorList>
            <person name="Flood B.E."/>
            <person name="Jones D.S."/>
            <person name="Bailey J.V."/>
        </authorList>
    </citation>
    <scope>NUCLEOTIDE SEQUENCE [LARGE SCALE GENOMIC DNA]</scope>
    <source>
        <strain evidence="15 16">SIP-G1</strain>
    </source>
</reference>
<dbReference type="Gene3D" id="3.40.1110.10">
    <property type="entry name" value="Calcium-transporting ATPase, cytoplasmic domain N"/>
    <property type="match status" value="1"/>
</dbReference>
<dbReference type="NCBIfam" id="TIGR01647">
    <property type="entry name" value="ATPase-IIIA_H"/>
    <property type="match status" value="1"/>
</dbReference>
<dbReference type="InterPro" id="IPR023214">
    <property type="entry name" value="HAD_sf"/>
</dbReference>
<evidence type="ECO:0000256" key="1">
    <source>
        <dbReference type="ARBA" id="ARBA00004141"/>
    </source>
</evidence>
<feature type="transmembrane region" description="Helical" evidence="13">
    <location>
        <begin position="777"/>
        <end position="797"/>
    </location>
</feature>
<dbReference type="GO" id="GO:0120029">
    <property type="term" value="P:proton export across plasma membrane"/>
    <property type="evidence" value="ECO:0007669"/>
    <property type="project" value="InterPro"/>
</dbReference>
<dbReference type="GO" id="GO:0016887">
    <property type="term" value="F:ATP hydrolysis activity"/>
    <property type="evidence" value="ECO:0007669"/>
    <property type="project" value="InterPro"/>
</dbReference>
<dbReference type="RefSeq" id="WP_046860046.1">
    <property type="nucleotide sequence ID" value="NZ_CP011412.1"/>
</dbReference>
<dbReference type="Proteomes" id="UP000034410">
    <property type="component" value="Chromosome"/>
</dbReference>
<dbReference type="Gene3D" id="3.40.50.1000">
    <property type="entry name" value="HAD superfamily/HAD-like"/>
    <property type="match status" value="1"/>
</dbReference>
<dbReference type="SFLD" id="SFLDF00027">
    <property type="entry name" value="p-type_atpase"/>
    <property type="match status" value="1"/>
</dbReference>
<evidence type="ECO:0000256" key="8">
    <source>
        <dbReference type="ARBA" id="ARBA00022842"/>
    </source>
</evidence>
<keyword evidence="3" id="KW-0597">Phosphoprotein</keyword>
<dbReference type="SUPFAM" id="SSF56784">
    <property type="entry name" value="HAD-like"/>
    <property type="match status" value="1"/>
</dbReference>
<dbReference type="KEGG" id="seds:AAY24_12975"/>
<feature type="transmembrane region" description="Helical" evidence="13">
    <location>
        <begin position="746"/>
        <end position="771"/>
    </location>
</feature>
<dbReference type="SFLD" id="SFLDS00003">
    <property type="entry name" value="Haloacid_Dehalogenase"/>
    <property type="match status" value="1"/>
</dbReference>
<evidence type="ECO:0000256" key="5">
    <source>
        <dbReference type="ARBA" id="ARBA00022723"/>
    </source>
</evidence>
<evidence type="ECO:0000256" key="2">
    <source>
        <dbReference type="ARBA" id="ARBA00008804"/>
    </source>
</evidence>
<evidence type="ECO:0000256" key="6">
    <source>
        <dbReference type="ARBA" id="ARBA00022741"/>
    </source>
</evidence>
<dbReference type="InterPro" id="IPR004014">
    <property type="entry name" value="ATPase_P-typ_cation-transptr_N"/>
</dbReference>
<dbReference type="GO" id="GO:0008553">
    <property type="term" value="F:P-type proton-exporting transporter activity"/>
    <property type="evidence" value="ECO:0007669"/>
    <property type="project" value="InterPro"/>
</dbReference>
<feature type="transmembrane region" description="Helical" evidence="13">
    <location>
        <begin position="686"/>
        <end position="709"/>
    </location>
</feature>
<evidence type="ECO:0000259" key="14">
    <source>
        <dbReference type="SMART" id="SM00831"/>
    </source>
</evidence>
<dbReference type="CDD" id="cd02076">
    <property type="entry name" value="P-type_ATPase_H"/>
    <property type="match status" value="1"/>
</dbReference>
<dbReference type="Pfam" id="PF00702">
    <property type="entry name" value="Hydrolase"/>
    <property type="match status" value="1"/>
</dbReference>